<evidence type="ECO:0000256" key="2">
    <source>
        <dbReference type="SAM" id="Phobius"/>
    </source>
</evidence>
<evidence type="ECO:0000313" key="4">
    <source>
        <dbReference type="Proteomes" id="UP000494365"/>
    </source>
</evidence>
<evidence type="ECO:0000256" key="1">
    <source>
        <dbReference type="SAM" id="MobiDB-lite"/>
    </source>
</evidence>
<gene>
    <name evidence="3" type="ORF">LMG28614_06356</name>
</gene>
<feature type="compositionally biased region" description="Low complexity" evidence="1">
    <location>
        <begin position="70"/>
        <end position="99"/>
    </location>
</feature>
<organism evidence="3 4">
    <name type="scientific">Paraburkholderia ultramafica</name>
    <dbReference type="NCBI Taxonomy" id="1544867"/>
    <lineage>
        <taxon>Bacteria</taxon>
        <taxon>Pseudomonadati</taxon>
        <taxon>Pseudomonadota</taxon>
        <taxon>Betaproteobacteria</taxon>
        <taxon>Burkholderiales</taxon>
        <taxon>Burkholderiaceae</taxon>
        <taxon>Paraburkholderia</taxon>
    </lineage>
</organism>
<sequence length="106" mass="11157">MRDRVRQDAGTSVKRRSTRSHGVWAWLKQDGNQKTLRFLGAAIAAAVALLVSFGVFRKPPPDVAPEASTVSPSQLQSAAPSQSANASGGAAVNVQGSGNYVHMEKP</sequence>
<keyword evidence="2" id="KW-1133">Transmembrane helix</keyword>
<proteinExistence type="predicted"/>
<evidence type="ECO:0000313" key="3">
    <source>
        <dbReference type="EMBL" id="CAB3806273.1"/>
    </source>
</evidence>
<keyword evidence="4" id="KW-1185">Reference proteome</keyword>
<dbReference type="EMBL" id="CADIKK010000045">
    <property type="protein sequence ID" value="CAB3806273.1"/>
    <property type="molecule type" value="Genomic_DNA"/>
</dbReference>
<feature type="region of interest" description="Disordered" evidence="1">
    <location>
        <begin position="1"/>
        <end position="21"/>
    </location>
</feature>
<reference evidence="3 4" key="1">
    <citation type="submission" date="2020-04" db="EMBL/GenBank/DDBJ databases">
        <authorList>
            <person name="De Canck E."/>
        </authorList>
    </citation>
    <scope>NUCLEOTIDE SEQUENCE [LARGE SCALE GENOMIC DNA]</scope>
    <source>
        <strain evidence="3 4">LMG 28614</strain>
    </source>
</reference>
<accession>A0A6S7CCS0</accession>
<dbReference type="Proteomes" id="UP000494365">
    <property type="component" value="Unassembled WGS sequence"/>
</dbReference>
<feature type="region of interest" description="Disordered" evidence="1">
    <location>
        <begin position="61"/>
        <end position="106"/>
    </location>
</feature>
<protein>
    <submittedName>
        <fullName evidence="3">Uncharacterized protein</fullName>
    </submittedName>
</protein>
<keyword evidence="2" id="KW-0472">Membrane</keyword>
<name>A0A6S7CCS0_9BURK</name>
<keyword evidence="2" id="KW-0812">Transmembrane</keyword>
<feature type="transmembrane region" description="Helical" evidence="2">
    <location>
        <begin position="36"/>
        <end position="56"/>
    </location>
</feature>
<dbReference type="AlphaFoldDB" id="A0A6S7CCS0"/>